<evidence type="ECO:0000259" key="3">
    <source>
        <dbReference type="PROSITE" id="PS51677"/>
    </source>
</evidence>
<evidence type="ECO:0000313" key="4">
    <source>
        <dbReference type="EMBL" id="PRQ67318.1"/>
    </source>
</evidence>
<dbReference type="PANTHER" id="PTHR34216">
    <property type="match status" value="1"/>
</dbReference>
<proteinExistence type="predicted"/>
<dbReference type="InterPro" id="IPR011330">
    <property type="entry name" value="Glyco_hydro/deAcase_b/a-brl"/>
</dbReference>
<evidence type="ECO:0000313" key="5">
    <source>
        <dbReference type="Proteomes" id="UP000238163"/>
    </source>
</evidence>
<dbReference type="PROSITE" id="PS51677">
    <property type="entry name" value="NODB"/>
    <property type="match status" value="1"/>
</dbReference>
<organism evidence="4 5">
    <name type="scientific">Vibrio mediterranei</name>
    <dbReference type="NCBI Taxonomy" id="689"/>
    <lineage>
        <taxon>Bacteria</taxon>
        <taxon>Pseudomonadati</taxon>
        <taxon>Pseudomonadota</taxon>
        <taxon>Gammaproteobacteria</taxon>
        <taxon>Vibrionales</taxon>
        <taxon>Vibrionaceae</taxon>
        <taxon>Vibrio</taxon>
    </lineage>
</organism>
<dbReference type="RefSeq" id="WP_096442926.1">
    <property type="nucleotide sequence ID" value="NZ_JBEEBB010000005.1"/>
</dbReference>
<name>A0ABX5DC95_9VIBR</name>
<evidence type="ECO:0000256" key="1">
    <source>
        <dbReference type="ARBA" id="ARBA00004613"/>
    </source>
</evidence>
<gene>
    <name evidence="4" type="ORF">COR51_12130</name>
</gene>
<accession>A0ABX5DC95</accession>
<comment type="subcellular location">
    <subcellularLocation>
        <location evidence="1">Secreted</location>
    </subcellularLocation>
</comment>
<dbReference type="InterPro" id="IPR002509">
    <property type="entry name" value="NODB_dom"/>
</dbReference>
<keyword evidence="2" id="KW-0732">Signal</keyword>
<dbReference type="EMBL" id="NWTN01000006">
    <property type="protein sequence ID" value="PRQ67318.1"/>
    <property type="molecule type" value="Genomic_DNA"/>
</dbReference>
<dbReference type="PANTHER" id="PTHR34216:SF3">
    <property type="entry name" value="POLY-BETA-1,6-N-ACETYL-D-GLUCOSAMINE N-DEACETYLASE"/>
    <property type="match status" value="1"/>
</dbReference>
<comment type="caution">
    <text evidence="4">The sequence shown here is derived from an EMBL/GenBank/DDBJ whole genome shotgun (WGS) entry which is preliminary data.</text>
</comment>
<dbReference type="Pfam" id="PF01522">
    <property type="entry name" value="Polysacc_deac_1"/>
    <property type="match status" value="1"/>
</dbReference>
<sequence>MKKQLRNFIISMLYVICKFFLPRIYTNNHGKTRVLVFHHLDEKKRFERLIDKISKHYNLISLDDYIKGNVALDRINIIISLDDGYRSWYTVGAPIFRQYNITPVLAINSGFIGIDDELAKVYCKNNIKTWYEEPLSWNELRELVLDGAYVCSHTTSHIDLTSKVISLDEKIGEAIYDKKTLEQQLGIEISGLTYPFGRYDKDSCTVAASGGFEYGFTSNSAFLDKACFPYEIPRTNVGMRHWITAFGYIEGWPEKLTKWAGFFRSNKIKT</sequence>
<dbReference type="Proteomes" id="UP000238163">
    <property type="component" value="Unassembled WGS sequence"/>
</dbReference>
<keyword evidence="5" id="KW-1185">Reference proteome</keyword>
<dbReference type="Gene3D" id="3.20.20.370">
    <property type="entry name" value="Glycoside hydrolase/deacetylase"/>
    <property type="match status" value="1"/>
</dbReference>
<feature type="domain" description="NodB homology" evidence="3">
    <location>
        <begin position="75"/>
        <end position="270"/>
    </location>
</feature>
<dbReference type="CDD" id="cd10918">
    <property type="entry name" value="CE4_NodB_like_5s_6s"/>
    <property type="match status" value="1"/>
</dbReference>
<evidence type="ECO:0000256" key="2">
    <source>
        <dbReference type="ARBA" id="ARBA00022729"/>
    </source>
</evidence>
<dbReference type="SUPFAM" id="SSF88713">
    <property type="entry name" value="Glycoside hydrolase/deacetylase"/>
    <property type="match status" value="1"/>
</dbReference>
<protein>
    <recommendedName>
        <fullName evidence="3">NodB homology domain-containing protein</fullName>
    </recommendedName>
</protein>
<reference evidence="4 5" key="1">
    <citation type="submission" date="2018-03" db="EMBL/GenBank/DDBJ databases">
        <title>Genetic Diversity and Phenotypic Plasticity of AHL Mediated Quorum Sensing in Environmental Strains of Vibrio mediterranei.</title>
        <authorList>
            <person name="Lantoine F."/>
            <person name="Vouve F."/>
        </authorList>
    </citation>
    <scope>NUCLEOTIDE SEQUENCE [LARGE SCALE GENOMIC DNA]</scope>
    <source>
        <strain evidence="4 5">17LN0615E</strain>
    </source>
</reference>
<dbReference type="InterPro" id="IPR051398">
    <property type="entry name" value="Polysacch_Deacetylase"/>
</dbReference>